<dbReference type="RefSeq" id="XP_025372054.1">
    <property type="nucleotide sequence ID" value="XM_025515896.1"/>
</dbReference>
<accession>A0A316W5I2</accession>
<dbReference type="InParanoid" id="A0A316W5I2"/>
<organism evidence="4 5">
    <name type="scientific">Ceraceosorus guamensis</name>
    <dbReference type="NCBI Taxonomy" id="1522189"/>
    <lineage>
        <taxon>Eukaryota</taxon>
        <taxon>Fungi</taxon>
        <taxon>Dikarya</taxon>
        <taxon>Basidiomycota</taxon>
        <taxon>Ustilaginomycotina</taxon>
        <taxon>Exobasidiomycetes</taxon>
        <taxon>Ceraceosorales</taxon>
        <taxon>Ceraceosoraceae</taxon>
        <taxon>Ceraceosorus</taxon>
    </lineage>
</organism>
<evidence type="ECO:0000256" key="2">
    <source>
        <dbReference type="SAM" id="MobiDB-lite"/>
    </source>
</evidence>
<protein>
    <submittedName>
        <fullName evidence="4">Phosphoglycerate mutase-like protein</fullName>
    </submittedName>
</protein>
<dbReference type="Proteomes" id="UP000245783">
    <property type="component" value="Unassembled WGS sequence"/>
</dbReference>
<dbReference type="STRING" id="1522189.A0A316W5I2"/>
<evidence type="ECO:0000313" key="4">
    <source>
        <dbReference type="EMBL" id="PWN44894.1"/>
    </source>
</evidence>
<dbReference type="CDD" id="cd07061">
    <property type="entry name" value="HP_HAP_like"/>
    <property type="match status" value="1"/>
</dbReference>
<sequence>MRTLPGLVLTTTSPFRALAIFALLAVLANASRAAIVPTSARSSKVVRYDRRDPLFRRQQSEPPALTEAQQQELLDNPLNQALARTALRKWGPAKVPPWFKKLLSPEELAAAGDPDAQAAVAAKAAAAPTPAPAPAPAATEQAPPTPEAQSQTVQQSPPPALEAPAEATPLPDTPLTGPIIIFPFPFPESVGFEGNGTELPQRPLAVESNKLLNTKTAAQSNCPIGGSSYERRWNPTDDKDGTFYIWDKMGSLSPYQSSRLFPEVQQWSGIPDNCHLESVQLLHRSGLRLPSSAGTFGENLQEVGRTLLKMNHKKSAKGVLSFLNNWQYNLGSDFLSAAGRQQMFDSGVAAFTRYGKLYSPYKPMHKPIIRTASTKALLDSAKFFNLGFFGIDAPALVNLEVLIDSAGFNSTLSPWGACPNVVKSPLGDLSLAPRWIEQYTKNAIKRLQPLMPTRTQLTPEIIHGMQSLCAVETQALGYSDFCGLFTKAEWEGFQYAWDLRISGNAGPQSTTGRAQGIGWIQELLARLQGSTVPPPITSQNSSHSTLPLYFPGDQSFYFDFAHDGTIVGTLMALGFKQLSENLDPAKINPERKFLTSSIVPSAAKLAFEVLQCAAPKKGGAPEKYIRAVLNDAVLPMGAEQGCTDSGPNPTLCKLNDFLSFQYDHAIQAANFEAACKG</sequence>
<evidence type="ECO:0000256" key="3">
    <source>
        <dbReference type="SAM" id="SignalP"/>
    </source>
</evidence>
<feature type="region of interest" description="Disordered" evidence="2">
    <location>
        <begin position="120"/>
        <end position="174"/>
    </location>
</feature>
<dbReference type="GeneID" id="37037766"/>
<feature type="signal peptide" evidence="3">
    <location>
        <begin position="1"/>
        <end position="33"/>
    </location>
</feature>
<dbReference type="InterPro" id="IPR000560">
    <property type="entry name" value="His_Pase_clade-2"/>
</dbReference>
<name>A0A316W5I2_9BASI</name>
<feature type="chain" id="PRO_5016251680" evidence="3">
    <location>
        <begin position="34"/>
        <end position="677"/>
    </location>
</feature>
<dbReference type="PANTHER" id="PTHR20963:SF42">
    <property type="entry name" value="PHOSPHOGLYCERATE MUTASE-LIKE PROTEIN"/>
    <property type="match status" value="1"/>
</dbReference>
<dbReference type="PANTHER" id="PTHR20963">
    <property type="entry name" value="MULTIPLE INOSITOL POLYPHOSPHATE PHOSPHATASE-RELATED"/>
    <property type="match status" value="1"/>
</dbReference>
<dbReference type="OrthoDB" id="6509975at2759"/>
<dbReference type="SUPFAM" id="SSF53254">
    <property type="entry name" value="Phosphoglycerate mutase-like"/>
    <property type="match status" value="1"/>
</dbReference>
<dbReference type="FunCoup" id="A0A316W5I2">
    <property type="interactions" value="174"/>
</dbReference>
<keyword evidence="3" id="KW-0732">Signal</keyword>
<gene>
    <name evidence="4" type="ORF">IE81DRAFT_345277</name>
</gene>
<evidence type="ECO:0000256" key="1">
    <source>
        <dbReference type="ARBA" id="ARBA00022801"/>
    </source>
</evidence>
<dbReference type="InterPro" id="IPR029033">
    <property type="entry name" value="His_PPase_superfam"/>
</dbReference>
<dbReference type="Gene3D" id="3.40.50.1240">
    <property type="entry name" value="Phosphoglycerate mutase-like"/>
    <property type="match status" value="1"/>
</dbReference>
<dbReference type="EMBL" id="KZ819358">
    <property type="protein sequence ID" value="PWN44894.1"/>
    <property type="molecule type" value="Genomic_DNA"/>
</dbReference>
<feature type="compositionally biased region" description="Low complexity" evidence="2">
    <location>
        <begin position="162"/>
        <end position="174"/>
    </location>
</feature>
<dbReference type="AlphaFoldDB" id="A0A316W5I2"/>
<reference evidence="4 5" key="1">
    <citation type="journal article" date="2018" name="Mol. Biol. Evol.">
        <title>Broad Genomic Sampling Reveals a Smut Pathogenic Ancestry of the Fungal Clade Ustilaginomycotina.</title>
        <authorList>
            <person name="Kijpornyongpan T."/>
            <person name="Mondo S.J."/>
            <person name="Barry K."/>
            <person name="Sandor L."/>
            <person name="Lee J."/>
            <person name="Lipzen A."/>
            <person name="Pangilinan J."/>
            <person name="LaButti K."/>
            <person name="Hainaut M."/>
            <person name="Henrissat B."/>
            <person name="Grigoriev I.V."/>
            <person name="Spatafora J.W."/>
            <person name="Aime M.C."/>
        </authorList>
    </citation>
    <scope>NUCLEOTIDE SEQUENCE [LARGE SCALE GENOMIC DNA]</scope>
    <source>
        <strain evidence="4 5">MCA 4658</strain>
    </source>
</reference>
<keyword evidence="5" id="KW-1185">Reference proteome</keyword>
<dbReference type="GO" id="GO:0003993">
    <property type="term" value="F:acid phosphatase activity"/>
    <property type="evidence" value="ECO:0007669"/>
    <property type="project" value="TreeGrafter"/>
</dbReference>
<evidence type="ECO:0000313" key="5">
    <source>
        <dbReference type="Proteomes" id="UP000245783"/>
    </source>
</evidence>
<proteinExistence type="predicted"/>
<keyword evidence="1" id="KW-0378">Hydrolase</keyword>
<dbReference type="Pfam" id="PF00328">
    <property type="entry name" value="His_Phos_2"/>
    <property type="match status" value="1"/>
</dbReference>